<dbReference type="Proteomes" id="UP001642360">
    <property type="component" value="Unassembled WGS sequence"/>
</dbReference>
<evidence type="ECO:0000313" key="2">
    <source>
        <dbReference type="EMBL" id="CAK9164109.1"/>
    </source>
</evidence>
<evidence type="ECO:0000256" key="1">
    <source>
        <dbReference type="SAM" id="Phobius"/>
    </source>
</evidence>
<feature type="transmembrane region" description="Helical" evidence="1">
    <location>
        <begin position="14"/>
        <end position="32"/>
    </location>
</feature>
<accession>A0ABC8T9E5</accession>
<dbReference type="AlphaFoldDB" id="A0ABC8T9E5"/>
<gene>
    <name evidence="2" type="ORF">ILEXP_LOCUS33207</name>
</gene>
<comment type="caution">
    <text evidence="2">The sequence shown here is derived from an EMBL/GenBank/DDBJ whole genome shotgun (WGS) entry which is preliminary data.</text>
</comment>
<evidence type="ECO:0000313" key="3">
    <source>
        <dbReference type="Proteomes" id="UP001642360"/>
    </source>
</evidence>
<keyword evidence="1" id="KW-1133">Transmembrane helix</keyword>
<protein>
    <submittedName>
        <fullName evidence="2">Uncharacterized protein</fullName>
    </submittedName>
</protein>
<keyword evidence="1" id="KW-0472">Membrane</keyword>
<proteinExistence type="predicted"/>
<organism evidence="2 3">
    <name type="scientific">Ilex paraguariensis</name>
    <name type="common">yerba mate</name>
    <dbReference type="NCBI Taxonomy" id="185542"/>
    <lineage>
        <taxon>Eukaryota</taxon>
        <taxon>Viridiplantae</taxon>
        <taxon>Streptophyta</taxon>
        <taxon>Embryophyta</taxon>
        <taxon>Tracheophyta</taxon>
        <taxon>Spermatophyta</taxon>
        <taxon>Magnoliopsida</taxon>
        <taxon>eudicotyledons</taxon>
        <taxon>Gunneridae</taxon>
        <taxon>Pentapetalae</taxon>
        <taxon>asterids</taxon>
        <taxon>campanulids</taxon>
        <taxon>Aquifoliales</taxon>
        <taxon>Aquifoliaceae</taxon>
        <taxon>Ilex</taxon>
    </lineage>
</organism>
<dbReference type="EMBL" id="CAUOFW020004169">
    <property type="protein sequence ID" value="CAK9164109.1"/>
    <property type="molecule type" value="Genomic_DNA"/>
</dbReference>
<keyword evidence="1" id="KW-0812">Transmembrane</keyword>
<name>A0ABC8T9E5_9AQUA</name>
<reference evidence="2 3" key="1">
    <citation type="submission" date="2024-02" db="EMBL/GenBank/DDBJ databases">
        <authorList>
            <person name="Vignale AGUSTIN F."/>
            <person name="Sosa J E."/>
            <person name="Modenutti C."/>
        </authorList>
    </citation>
    <scope>NUCLEOTIDE SEQUENCE [LARGE SCALE GENOMIC DNA]</scope>
</reference>
<keyword evidence="3" id="KW-1185">Reference proteome</keyword>
<sequence length="96" mass="10873">MLNWQSMQAANDHYSILTLAIMNMYASIPVVVEKRLIDQIAKEGDIKLENILPITFEKMKLADFDLAMRIGNVACGVCNGCRDAICWELTHITLSW</sequence>